<evidence type="ECO:0000313" key="1">
    <source>
        <dbReference type="EMBL" id="OHA64924.1"/>
    </source>
</evidence>
<dbReference type="SUPFAM" id="SSF102588">
    <property type="entry name" value="LmbE-like"/>
    <property type="match status" value="1"/>
</dbReference>
<dbReference type="AlphaFoldDB" id="A0A1G2QWD9"/>
<dbReference type="InterPro" id="IPR024078">
    <property type="entry name" value="LmbE-like_dom_sf"/>
</dbReference>
<proteinExistence type="predicted"/>
<dbReference type="Gene3D" id="3.40.50.10320">
    <property type="entry name" value="LmbE-like"/>
    <property type="match status" value="1"/>
</dbReference>
<evidence type="ECO:0000313" key="2">
    <source>
        <dbReference type="Proteomes" id="UP000178170"/>
    </source>
</evidence>
<dbReference type="Pfam" id="PF02585">
    <property type="entry name" value="PIG-L"/>
    <property type="match status" value="1"/>
</dbReference>
<dbReference type="InterPro" id="IPR003737">
    <property type="entry name" value="GlcNAc_PI_deacetylase-related"/>
</dbReference>
<name>A0A1G2QWD9_9BACT</name>
<comment type="caution">
    <text evidence="1">The sequence shown here is derived from an EMBL/GenBank/DDBJ whole genome shotgun (WGS) entry which is preliminary data.</text>
</comment>
<dbReference type="EMBL" id="MHTS01000005">
    <property type="protein sequence ID" value="OHA64924.1"/>
    <property type="molecule type" value="Genomic_DNA"/>
</dbReference>
<sequence>MQQLEFENGSNALVVVAHPDDETIWMGGTIARQRNVRWTIFVLCRKSDSDRMPKFMRVAKHYGARGIICDLEDEGLLNIQESIPAVQKIIQAELPNPPAGGAWDVLFTHGANGEYGHWRHKAVHLAVKQMLKEKELKTKSAFFFAYMLDEKKKIAQPREHASYEVKLSTAEWKAKRNVVKQLYGFRPSSFENRSCSKIETFRVLKIRN</sequence>
<evidence type="ECO:0008006" key="3">
    <source>
        <dbReference type="Google" id="ProtNLM"/>
    </source>
</evidence>
<gene>
    <name evidence="1" type="ORF">A2843_02655</name>
</gene>
<organism evidence="1 2">
    <name type="scientific">Candidatus Wildermuthbacteria bacterium RIFCSPHIGHO2_01_FULL_48_27b</name>
    <dbReference type="NCBI Taxonomy" id="1802447"/>
    <lineage>
        <taxon>Bacteria</taxon>
        <taxon>Candidatus Wildermuthiibacteriota</taxon>
    </lineage>
</organism>
<reference evidence="1 2" key="1">
    <citation type="journal article" date="2016" name="Nat. Commun.">
        <title>Thousands of microbial genomes shed light on interconnected biogeochemical processes in an aquifer system.</title>
        <authorList>
            <person name="Anantharaman K."/>
            <person name="Brown C.T."/>
            <person name="Hug L.A."/>
            <person name="Sharon I."/>
            <person name="Castelle C.J."/>
            <person name="Probst A.J."/>
            <person name="Thomas B.C."/>
            <person name="Singh A."/>
            <person name="Wilkins M.J."/>
            <person name="Karaoz U."/>
            <person name="Brodie E.L."/>
            <person name="Williams K.H."/>
            <person name="Hubbard S.S."/>
            <person name="Banfield J.F."/>
        </authorList>
    </citation>
    <scope>NUCLEOTIDE SEQUENCE [LARGE SCALE GENOMIC DNA]</scope>
</reference>
<accession>A0A1G2QWD9</accession>
<dbReference type="Proteomes" id="UP000178170">
    <property type="component" value="Unassembled WGS sequence"/>
</dbReference>
<protein>
    <recommendedName>
        <fullName evidence="3">GlcNAc-PI de-N-acetylase</fullName>
    </recommendedName>
</protein>